<dbReference type="Proteomes" id="UP000612893">
    <property type="component" value="Unassembled WGS sequence"/>
</dbReference>
<accession>A0A934KBZ8</accession>
<proteinExistence type="predicted"/>
<dbReference type="EMBL" id="JAEKNR010000207">
    <property type="protein sequence ID" value="MBJ7600451.1"/>
    <property type="molecule type" value="Genomic_DNA"/>
</dbReference>
<evidence type="ECO:0000313" key="1">
    <source>
        <dbReference type="EMBL" id="MBJ7600451.1"/>
    </source>
</evidence>
<reference evidence="1" key="1">
    <citation type="submission" date="2020-10" db="EMBL/GenBank/DDBJ databases">
        <title>Ca. Dormibacterota MAGs.</title>
        <authorList>
            <person name="Montgomery K."/>
        </authorList>
    </citation>
    <scope>NUCLEOTIDE SEQUENCE [LARGE SCALE GENOMIC DNA]</scope>
    <source>
        <strain evidence="1">SC8812_S17_10</strain>
    </source>
</reference>
<evidence type="ECO:0000313" key="2">
    <source>
        <dbReference type="Proteomes" id="UP000612893"/>
    </source>
</evidence>
<comment type="caution">
    <text evidence="1">The sequence shown here is derived from an EMBL/GenBank/DDBJ whole genome shotgun (WGS) entry which is preliminary data.</text>
</comment>
<protein>
    <submittedName>
        <fullName evidence="1">Uncharacterized protein</fullName>
    </submittedName>
</protein>
<organism evidence="1 2">
    <name type="scientific">Candidatus Nephthysia bennettiae</name>
    <dbReference type="NCBI Taxonomy" id="3127016"/>
    <lineage>
        <taxon>Bacteria</taxon>
        <taxon>Bacillati</taxon>
        <taxon>Candidatus Dormiibacterota</taxon>
        <taxon>Candidatus Dormibacteria</taxon>
        <taxon>Candidatus Dormibacterales</taxon>
        <taxon>Candidatus Dormibacteraceae</taxon>
        <taxon>Candidatus Nephthysia</taxon>
    </lineage>
</organism>
<dbReference type="AlphaFoldDB" id="A0A934KBZ8"/>
<gene>
    <name evidence="1" type="ORF">JF922_20565</name>
</gene>
<name>A0A934KBZ8_9BACT</name>
<keyword evidence="2" id="KW-1185">Reference proteome</keyword>
<sequence length="95" mass="10527">MARLLLMAGVVIALLVGAASVLAGIRETVMLSSPEVRAAQARQSIAESNYRTAELNRQTADTRAQGAAEAAWKPWTAEPRAWPWWRSWGLCRSRY</sequence>